<dbReference type="GO" id="GO:0140326">
    <property type="term" value="F:ATPase-coupled intramembrane lipid transporter activity"/>
    <property type="evidence" value="ECO:0007669"/>
    <property type="project" value="TreeGrafter"/>
</dbReference>
<reference evidence="6 7" key="1">
    <citation type="journal article" date="2013" name="Nat. Commun.">
        <title>Genome analysis reveals insights into physiology and longevity of the Brandt's bat Myotis brandtii.</title>
        <authorList>
            <person name="Seim I."/>
            <person name="Fang X."/>
            <person name="Xiong Z."/>
            <person name="Lobanov A.V."/>
            <person name="Huang Z."/>
            <person name="Ma S."/>
            <person name="Feng Y."/>
            <person name="Turanov A.A."/>
            <person name="Zhu Y."/>
            <person name="Lenz T.L."/>
            <person name="Gerashchenko M.V."/>
            <person name="Fan D."/>
            <person name="Hee Yim S."/>
            <person name="Yao X."/>
            <person name="Jordan D."/>
            <person name="Xiong Y."/>
            <person name="Ma Y."/>
            <person name="Lyapunov A.N."/>
            <person name="Chen G."/>
            <person name="Kulakova O.I."/>
            <person name="Sun Y."/>
            <person name="Lee S.G."/>
            <person name="Bronson R.T."/>
            <person name="Moskalev A.A."/>
            <person name="Sunyaev S.R."/>
            <person name="Zhang G."/>
            <person name="Krogh A."/>
            <person name="Wang J."/>
            <person name="Gladyshev V.N."/>
        </authorList>
    </citation>
    <scope>NUCLEOTIDE SEQUENCE [LARGE SCALE GENOMIC DNA]</scope>
</reference>
<dbReference type="Proteomes" id="UP000052978">
    <property type="component" value="Unassembled WGS sequence"/>
</dbReference>
<keyword evidence="3" id="KW-0460">Magnesium</keyword>
<proteinExistence type="predicted"/>
<keyword evidence="7" id="KW-1185">Reference proteome</keyword>
<evidence type="ECO:0000259" key="5">
    <source>
        <dbReference type="Pfam" id="PF16212"/>
    </source>
</evidence>
<dbReference type="GO" id="GO:0046872">
    <property type="term" value="F:metal ion binding"/>
    <property type="evidence" value="ECO:0007669"/>
    <property type="project" value="UniProtKB-KW"/>
</dbReference>
<dbReference type="AlphaFoldDB" id="S7NPV9"/>
<dbReference type="GO" id="GO:0005886">
    <property type="term" value="C:plasma membrane"/>
    <property type="evidence" value="ECO:0007669"/>
    <property type="project" value="TreeGrafter"/>
</dbReference>
<feature type="transmembrane region" description="Helical" evidence="4">
    <location>
        <begin position="35"/>
        <end position="55"/>
    </location>
</feature>
<evidence type="ECO:0000256" key="2">
    <source>
        <dbReference type="ARBA" id="ARBA00022723"/>
    </source>
</evidence>
<feature type="transmembrane region" description="Helical" evidence="4">
    <location>
        <begin position="238"/>
        <end position="259"/>
    </location>
</feature>
<keyword evidence="4" id="KW-1133">Transmembrane helix</keyword>
<feature type="transmembrane region" description="Helical" evidence="4">
    <location>
        <begin position="118"/>
        <end position="139"/>
    </location>
</feature>
<sequence length="331" mass="38795">MQAVLNSDFTFSQFHYLQRLLLVHGRWSYNRMCKFLSYFFYKNFTFTLLHFWYSFYNGFSAQTVYDTWFITFYNLVYTCLPVLGLSLFEQDVNETWSLRFPELYEPGQLNLYFNKKEFLKCLVHGIYSSFVLFFIPMGTIFNSVRSDGKEISDYQSFSLIVQTSLLWVVTMQVWTVVVGIALETTYWTMINHLFTWGSLGFYFCILLFLYSDDGLCVILPNIFQFLGVAKNTLNVPQLWLSIVLSVVLCVLPALGYQFLKPLLWPLSVDKVFDTIHGLRHPLTYPVRSKLKMTGSRRSAYAFSHKQGFGPLITSGMFMKSKWPRKNIAHKK</sequence>
<dbReference type="InterPro" id="IPR032630">
    <property type="entry name" value="P_typ_ATPase_c"/>
</dbReference>
<feature type="transmembrane region" description="Helical" evidence="4">
    <location>
        <begin position="159"/>
        <end position="181"/>
    </location>
</feature>
<accession>S7NPV9</accession>
<dbReference type="EMBL" id="KE164558">
    <property type="protein sequence ID" value="EPQ18785.1"/>
    <property type="molecule type" value="Genomic_DNA"/>
</dbReference>
<dbReference type="SUPFAM" id="SSF81665">
    <property type="entry name" value="Calcium ATPase, transmembrane domain M"/>
    <property type="match status" value="1"/>
</dbReference>
<keyword evidence="4" id="KW-0812">Transmembrane</keyword>
<dbReference type="GO" id="GO:0045332">
    <property type="term" value="P:phospholipid translocation"/>
    <property type="evidence" value="ECO:0007669"/>
    <property type="project" value="TreeGrafter"/>
</dbReference>
<dbReference type="PANTHER" id="PTHR24092">
    <property type="entry name" value="PROBABLE PHOSPHOLIPID-TRANSPORTING ATPASE"/>
    <property type="match status" value="1"/>
</dbReference>
<feature type="transmembrane region" description="Helical" evidence="4">
    <location>
        <begin position="193"/>
        <end position="211"/>
    </location>
</feature>
<protein>
    <submittedName>
        <fullName evidence="6">Putative phospholipid-transporting ATPase FetA</fullName>
    </submittedName>
</protein>
<evidence type="ECO:0000313" key="6">
    <source>
        <dbReference type="EMBL" id="EPQ18785.1"/>
    </source>
</evidence>
<gene>
    <name evidence="6" type="ORF">D623_10017885</name>
</gene>
<dbReference type="Pfam" id="PF16212">
    <property type="entry name" value="PhoLip_ATPase_C"/>
    <property type="match status" value="1"/>
</dbReference>
<keyword evidence="2" id="KW-0479">Metal-binding</keyword>
<evidence type="ECO:0000256" key="4">
    <source>
        <dbReference type="SAM" id="Phobius"/>
    </source>
</evidence>
<name>S7NPV9_MYOBR</name>
<organism evidence="6 7">
    <name type="scientific">Myotis brandtii</name>
    <name type="common">Brandt's bat</name>
    <dbReference type="NCBI Taxonomy" id="109478"/>
    <lineage>
        <taxon>Eukaryota</taxon>
        <taxon>Metazoa</taxon>
        <taxon>Chordata</taxon>
        <taxon>Craniata</taxon>
        <taxon>Vertebrata</taxon>
        <taxon>Euteleostomi</taxon>
        <taxon>Mammalia</taxon>
        <taxon>Eutheria</taxon>
        <taxon>Laurasiatheria</taxon>
        <taxon>Chiroptera</taxon>
        <taxon>Yangochiroptera</taxon>
        <taxon>Vespertilionidae</taxon>
        <taxon>Myotis</taxon>
    </lineage>
</organism>
<dbReference type="GO" id="GO:0005802">
    <property type="term" value="C:trans-Golgi network"/>
    <property type="evidence" value="ECO:0007669"/>
    <property type="project" value="TreeGrafter"/>
</dbReference>
<feature type="transmembrane region" description="Helical" evidence="4">
    <location>
        <begin position="67"/>
        <end position="88"/>
    </location>
</feature>
<dbReference type="InterPro" id="IPR023298">
    <property type="entry name" value="ATPase_P-typ_TM_dom_sf"/>
</dbReference>
<evidence type="ECO:0000256" key="3">
    <source>
        <dbReference type="ARBA" id="ARBA00022842"/>
    </source>
</evidence>
<dbReference type="GO" id="GO:0007030">
    <property type="term" value="P:Golgi organization"/>
    <property type="evidence" value="ECO:0007669"/>
    <property type="project" value="TreeGrafter"/>
</dbReference>
<keyword evidence="4" id="KW-0472">Membrane</keyword>
<evidence type="ECO:0000313" key="7">
    <source>
        <dbReference type="Proteomes" id="UP000052978"/>
    </source>
</evidence>
<evidence type="ECO:0000256" key="1">
    <source>
        <dbReference type="ARBA" id="ARBA00004141"/>
    </source>
</evidence>
<feature type="domain" description="P-type ATPase C-terminal" evidence="5">
    <location>
        <begin position="4"/>
        <end position="265"/>
    </location>
</feature>
<dbReference type="PANTHER" id="PTHR24092:SF52">
    <property type="entry name" value="PHOSPHOLIPID-TRANSPORTING ATPASE FETA"/>
    <property type="match status" value="1"/>
</dbReference>
<comment type="subcellular location">
    <subcellularLocation>
        <location evidence="1">Membrane</location>
        <topology evidence="1">Multi-pass membrane protein</topology>
    </subcellularLocation>
</comment>